<protein>
    <submittedName>
        <fullName evidence="1">Uncharacterized protein</fullName>
    </submittedName>
</protein>
<organism evidence="1 2">
    <name type="scientific">Fermentimonas caenicola</name>
    <dbReference type="NCBI Taxonomy" id="1562970"/>
    <lineage>
        <taxon>Bacteria</taxon>
        <taxon>Pseudomonadati</taxon>
        <taxon>Bacteroidota</taxon>
        <taxon>Bacteroidia</taxon>
        <taxon>Bacteroidales</taxon>
        <taxon>Dysgonomonadaceae</taxon>
        <taxon>Fermentimonas</taxon>
    </lineage>
</organism>
<dbReference type="EMBL" id="LN515532">
    <property type="protein sequence ID" value="CEA16239.1"/>
    <property type="molecule type" value="Genomic_DNA"/>
</dbReference>
<evidence type="ECO:0000313" key="2">
    <source>
        <dbReference type="Proteomes" id="UP000032417"/>
    </source>
</evidence>
<gene>
    <name evidence="1" type="ORF">ING2E5B_1491</name>
</gene>
<reference evidence="1 2" key="1">
    <citation type="submission" date="2014-08" db="EMBL/GenBank/DDBJ databases">
        <authorList>
            <person name="Wibberg D."/>
        </authorList>
    </citation>
    <scope>NUCLEOTIDE SEQUENCE [LARGE SCALE GENOMIC DNA]</scope>
    <source>
        <strain evidence="2">ING2-E5B</strain>
    </source>
</reference>
<name>A0A098BZZ6_9BACT</name>
<proteinExistence type="predicted"/>
<dbReference type="HOGENOM" id="CLU_1407648_0_0_10"/>
<dbReference type="KEGG" id="pbt:ING2E5B_1491"/>
<keyword evidence="2" id="KW-1185">Reference proteome</keyword>
<dbReference type="STRING" id="1562970.ING2E5B_1491"/>
<evidence type="ECO:0000313" key="1">
    <source>
        <dbReference type="EMBL" id="CEA16239.1"/>
    </source>
</evidence>
<dbReference type="Proteomes" id="UP000032417">
    <property type="component" value="Chromosome 1"/>
</dbReference>
<dbReference type="AlphaFoldDB" id="A0A098BZZ6"/>
<sequence>MHRTLLITTILVCVISCGQNPKKSTPKTLDKIHREFVDVMLDSTASWKQVTDVAYPFVDSLCAAAADEASLNNRMFGQEWGYMTIELMSEKYAELEDAGKEVNYDDVSNILGKLADGLMVWFYSSDEQLPHIWRDHYYVCHQQADEPTNGFFHLMVTIPTEEMPEPTLRIFYPDAAENSPFLIFSKYEYTNFL</sequence>
<accession>A0A098BZZ6</accession>